<dbReference type="GO" id="GO:0003676">
    <property type="term" value="F:nucleic acid binding"/>
    <property type="evidence" value="ECO:0007669"/>
    <property type="project" value="InterPro"/>
</dbReference>
<reference evidence="10" key="1">
    <citation type="submission" date="2021-02" db="EMBL/GenBank/DDBJ databases">
        <authorList>
            <person name="Nowell W R."/>
        </authorList>
    </citation>
    <scope>NUCLEOTIDE SEQUENCE</scope>
</reference>
<comment type="similarity">
    <text evidence="6">Belongs to the DEAD box helicase family.</text>
</comment>
<dbReference type="CDD" id="cd18787">
    <property type="entry name" value="SF2_C_DEAD"/>
    <property type="match status" value="1"/>
</dbReference>
<evidence type="ECO:0000256" key="2">
    <source>
        <dbReference type="ARBA" id="ARBA00022741"/>
    </source>
</evidence>
<feature type="region of interest" description="Disordered" evidence="7">
    <location>
        <begin position="313"/>
        <end position="353"/>
    </location>
</feature>
<evidence type="ECO:0000256" key="4">
    <source>
        <dbReference type="ARBA" id="ARBA00022806"/>
    </source>
</evidence>
<proteinExistence type="inferred from homology"/>
<keyword evidence="5 6" id="KW-0067">ATP-binding</keyword>
<evidence type="ECO:0000256" key="1">
    <source>
        <dbReference type="ARBA" id="ARBA00012552"/>
    </source>
</evidence>
<dbReference type="AlphaFoldDB" id="A0A816GYK3"/>
<evidence type="ECO:0000259" key="8">
    <source>
        <dbReference type="PROSITE" id="PS51192"/>
    </source>
</evidence>
<dbReference type="InterPro" id="IPR027417">
    <property type="entry name" value="P-loop_NTPase"/>
</dbReference>
<dbReference type="GO" id="GO:0005524">
    <property type="term" value="F:ATP binding"/>
    <property type="evidence" value="ECO:0007669"/>
    <property type="project" value="UniProtKB-KW"/>
</dbReference>
<dbReference type="EC" id="3.6.4.13" evidence="1"/>
<evidence type="ECO:0000256" key="6">
    <source>
        <dbReference type="RuleBase" id="RU000492"/>
    </source>
</evidence>
<dbReference type="GO" id="GO:0016787">
    <property type="term" value="F:hydrolase activity"/>
    <property type="evidence" value="ECO:0007669"/>
    <property type="project" value="UniProtKB-KW"/>
</dbReference>
<dbReference type="Gene3D" id="3.40.50.300">
    <property type="entry name" value="P-loop containing nucleotide triphosphate hydrolases"/>
    <property type="match status" value="2"/>
</dbReference>
<evidence type="ECO:0000313" key="10">
    <source>
        <dbReference type="EMBL" id="CAF1680918.1"/>
    </source>
</evidence>
<feature type="domain" description="Helicase C-terminal" evidence="9">
    <location>
        <begin position="151"/>
        <end position="303"/>
    </location>
</feature>
<gene>
    <name evidence="10" type="ORF">KQP761_LOCUS36553</name>
</gene>
<dbReference type="PROSITE" id="PS00039">
    <property type="entry name" value="DEAD_ATP_HELICASE"/>
    <property type="match status" value="1"/>
</dbReference>
<dbReference type="InterPro" id="IPR001650">
    <property type="entry name" value="Helicase_C-like"/>
</dbReference>
<dbReference type="EMBL" id="CAJNOW010020699">
    <property type="protein sequence ID" value="CAF1680918.1"/>
    <property type="molecule type" value="Genomic_DNA"/>
</dbReference>
<dbReference type="Pfam" id="PF00271">
    <property type="entry name" value="Helicase_C"/>
    <property type="match status" value="1"/>
</dbReference>
<protein>
    <recommendedName>
        <fullName evidence="1">RNA helicase</fullName>
        <ecNumber evidence="1">3.6.4.13</ecNumber>
    </recommendedName>
</protein>
<dbReference type="OrthoDB" id="196131at2759"/>
<feature type="domain" description="Helicase ATP-binding" evidence="8">
    <location>
        <begin position="1"/>
        <end position="146"/>
    </location>
</feature>
<dbReference type="SMART" id="SM00487">
    <property type="entry name" value="DEXDc"/>
    <property type="match status" value="1"/>
</dbReference>
<keyword evidence="4 6" id="KW-0347">Helicase</keyword>
<feature type="non-terminal residue" evidence="10">
    <location>
        <position position="1"/>
    </location>
</feature>
<dbReference type="GO" id="GO:0003724">
    <property type="term" value="F:RNA helicase activity"/>
    <property type="evidence" value="ECO:0007669"/>
    <property type="project" value="UniProtKB-EC"/>
</dbReference>
<evidence type="ECO:0000256" key="5">
    <source>
        <dbReference type="ARBA" id="ARBA00022840"/>
    </source>
</evidence>
<dbReference type="Pfam" id="PF00270">
    <property type="entry name" value="DEAD"/>
    <property type="match status" value="1"/>
</dbReference>
<evidence type="ECO:0000313" key="11">
    <source>
        <dbReference type="Proteomes" id="UP000663834"/>
    </source>
</evidence>
<comment type="caution">
    <text evidence="10">The sequence shown here is derived from an EMBL/GenBank/DDBJ whole genome shotgun (WGS) entry which is preliminary data.</text>
</comment>
<dbReference type="PROSITE" id="PS51192">
    <property type="entry name" value="HELICASE_ATP_BIND_1"/>
    <property type="match status" value="1"/>
</dbReference>
<evidence type="ECO:0000256" key="7">
    <source>
        <dbReference type="SAM" id="MobiDB-lite"/>
    </source>
</evidence>
<dbReference type="SMART" id="SM00490">
    <property type="entry name" value="HELICc"/>
    <property type="match status" value="1"/>
</dbReference>
<dbReference type="Proteomes" id="UP000663834">
    <property type="component" value="Unassembled WGS sequence"/>
</dbReference>
<dbReference type="PANTHER" id="PTHR47958">
    <property type="entry name" value="ATP-DEPENDENT RNA HELICASE DBP3"/>
    <property type="match status" value="1"/>
</dbReference>
<dbReference type="PROSITE" id="PS51194">
    <property type="entry name" value="HELICASE_CTER"/>
    <property type="match status" value="1"/>
</dbReference>
<dbReference type="InterPro" id="IPR011545">
    <property type="entry name" value="DEAD/DEAH_box_helicase_dom"/>
</dbReference>
<evidence type="ECO:0000259" key="9">
    <source>
        <dbReference type="PROSITE" id="PS51194"/>
    </source>
</evidence>
<dbReference type="InterPro" id="IPR000629">
    <property type="entry name" value="RNA-helicase_DEAD-box_CS"/>
</dbReference>
<evidence type="ECO:0000256" key="3">
    <source>
        <dbReference type="ARBA" id="ARBA00022801"/>
    </source>
</evidence>
<dbReference type="SUPFAM" id="SSF52540">
    <property type="entry name" value="P-loop containing nucleoside triphosphate hydrolases"/>
    <property type="match status" value="1"/>
</dbReference>
<organism evidence="10 11">
    <name type="scientific">Rotaria magnacalcarata</name>
    <dbReference type="NCBI Taxonomy" id="392030"/>
    <lineage>
        <taxon>Eukaryota</taxon>
        <taxon>Metazoa</taxon>
        <taxon>Spiralia</taxon>
        <taxon>Gnathifera</taxon>
        <taxon>Rotifera</taxon>
        <taxon>Eurotatoria</taxon>
        <taxon>Bdelloidea</taxon>
        <taxon>Philodinida</taxon>
        <taxon>Philodinidae</taxon>
        <taxon>Rotaria</taxon>
    </lineage>
</organism>
<dbReference type="InterPro" id="IPR014001">
    <property type="entry name" value="Helicase_ATP-bd"/>
</dbReference>
<keyword evidence="3 6" id="KW-0378">Hydrolase</keyword>
<feature type="compositionally biased region" description="Low complexity" evidence="7">
    <location>
        <begin position="335"/>
        <end position="353"/>
    </location>
</feature>
<name>A0A816GYK3_9BILA</name>
<accession>A0A816GYK3</accession>
<sequence>ELNENQRPPAPLCLIVSPTRELALQTEREARKFAFETPVIPCSAVGGHDMFTVSDRLRQGCHILSATTGRLKDMVEKGRISLKKVKYFVLDEADRMLDTGFEPDICKLEDLGLPSKDDRCTSMFSVTFPTEVQQLAKHFLRDDYVFLAVGTLGDRLFQLLEQNLKSERYLIFVETKRSADYIGSLLSQKKFRSTTMHGDRTQQQRHQAVQDFTSGNCPILVATSVAARGLDFPLFGYVVNYDLPDLSDFYIHRIGRTGRAGHLGKSISFFDPGRDSDRKIAPDLLARLIEAGQEVPEFLKAFDNSGNVGFYNDGQSSRNTDVRDGHSHFVNRNKAAGPSGGTASAGAANEDWD</sequence>
<keyword evidence="2 6" id="KW-0547">Nucleotide-binding</keyword>